<dbReference type="RefSeq" id="WP_251796076.1">
    <property type="nucleotide sequence ID" value="NZ_JAMQOL010000001.1"/>
</dbReference>
<keyword evidence="3" id="KW-1185">Reference proteome</keyword>
<keyword evidence="2" id="KW-0614">Plasmid</keyword>
<dbReference type="SUPFAM" id="SSF48371">
    <property type="entry name" value="ARM repeat"/>
    <property type="match status" value="1"/>
</dbReference>
<evidence type="ECO:0000313" key="2">
    <source>
        <dbReference type="EMBL" id="MCM4076055.1"/>
    </source>
</evidence>
<reference evidence="2 3" key="1">
    <citation type="submission" date="2022-06" db="EMBL/GenBank/DDBJ databases">
        <title>Actinoplanes abujensis sp. nov., isolated from Nigerian arid soil.</title>
        <authorList>
            <person name="Ding P."/>
        </authorList>
    </citation>
    <scope>NUCLEOTIDE SEQUENCE [LARGE SCALE GENOMIC DNA]</scope>
    <source>
        <strain evidence="3">TRM88002</strain>
        <plasmid evidence="2">p1</plasmid>
    </source>
</reference>
<comment type="caution">
    <text evidence="2">The sequence shown here is derived from an EMBL/GenBank/DDBJ whole genome shotgun (WGS) entry which is preliminary data.</text>
</comment>
<accession>A0ABT0XR08</accession>
<feature type="region of interest" description="Disordered" evidence="1">
    <location>
        <begin position="1"/>
        <end position="23"/>
    </location>
</feature>
<gene>
    <name evidence="2" type="ORF">LXN57_00575</name>
</gene>
<dbReference type="EMBL" id="JAMQOL010000001">
    <property type="protein sequence ID" value="MCM4076055.1"/>
    <property type="molecule type" value="Genomic_DNA"/>
</dbReference>
<organism evidence="2 3">
    <name type="scientific">Paractinoplanes hotanensis</name>
    <dbReference type="NCBI Taxonomy" id="2906497"/>
    <lineage>
        <taxon>Bacteria</taxon>
        <taxon>Bacillati</taxon>
        <taxon>Actinomycetota</taxon>
        <taxon>Actinomycetes</taxon>
        <taxon>Micromonosporales</taxon>
        <taxon>Micromonosporaceae</taxon>
        <taxon>Paractinoplanes</taxon>
    </lineage>
</organism>
<proteinExistence type="predicted"/>
<dbReference type="Proteomes" id="UP001523216">
    <property type="component" value="Unassembled WGS sequence"/>
</dbReference>
<evidence type="ECO:0000313" key="3">
    <source>
        <dbReference type="Proteomes" id="UP001523216"/>
    </source>
</evidence>
<dbReference type="InterPro" id="IPR016024">
    <property type="entry name" value="ARM-type_fold"/>
</dbReference>
<dbReference type="Pfam" id="PF13646">
    <property type="entry name" value="HEAT_2"/>
    <property type="match status" value="2"/>
</dbReference>
<protein>
    <submittedName>
        <fullName evidence="2">HEAT repeat domain-containing protein</fullName>
    </submittedName>
</protein>
<dbReference type="InterPro" id="IPR011989">
    <property type="entry name" value="ARM-like"/>
</dbReference>
<dbReference type="Gene3D" id="1.25.10.10">
    <property type="entry name" value="Leucine-rich Repeat Variant"/>
    <property type="match status" value="1"/>
</dbReference>
<feature type="compositionally biased region" description="Low complexity" evidence="1">
    <location>
        <begin position="13"/>
        <end position="22"/>
    </location>
</feature>
<geneLocation type="plasmid" evidence="2">
    <name>p1</name>
</geneLocation>
<sequence length="199" mass="20884">MGLVRRDAPPPEETIAPPTTGTLMSQLDDADPDCRREAALGLGGVAEAVPALLRRIAVETEPLVCDAVLTTLAAHDTATVAEGLGAHLASDDAGLRTAAAEALATMPVSVPAIIPGLLADPDHDVRVMTAMVLADLPHPDSQDWLAQMIAQDTHPNVVTAAIDALLPSLGPEHHDLLRAAVQRFPDDPFLRFTVEAALR</sequence>
<evidence type="ECO:0000256" key="1">
    <source>
        <dbReference type="SAM" id="MobiDB-lite"/>
    </source>
</evidence>
<name>A0ABT0XR08_9ACTN</name>